<reference evidence="13 14" key="1">
    <citation type="submission" date="2012-08" db="EMBL/GenBank/DDBJ databases">
        <title>Whole genome shotgun sequence of Gordonia rhizosphera NBRC 16068.</title>
        <authorList>
            <person name="Takarada H."/>
            <person name="Isaki S."/>
            <person name="Hosoyama A."/>
            <person name="Tsuchikane K."/>
            <person name="Katsumata H."/>
            <person name="Baba S."/>
            <person name="Ohji S."/>
            <person name="Yamazaki S."/>
            <person name="Fujita N."/>
        </authorList>
    </citation>
    <scope>NUCLEOTIDE SEQUENCE [LARGE SCALE GENOMIC DNA]</scope>
    <source>
        <strain evidence="13 14">NBRC 16068</strain>
    </source>
</reference>
<feature type="domain" description="FAD-binding FR-type" evidence="12">
    <location>
        <begin position="39"/>
        <end position="256"/>
    </location>
</feature>
<comment type="cofactor">
    <cofactor evidence="1">
        <name>FMN</name>
        <dbReference type="ChEBI" id="CHEBI:58210"/>
    </cofactor>
</comment>
<dbReference type="InterPro" id="IPR017927">
    <property type="entry name" value="FAD-bd_FR_type"/>
</dbReference>
<dbReference type="STRING" id="1108045.GORHZ_025_00310"/>
<dbReference type="GO" id="GO:0050660">
    <property type="term" value="F:flavin adenine dinucleotide binding"/>
    <property type="evidence" value="ECO:0007669"/>
    <property type="project" value="TreeGrafter"/>
</dbReference>
<dbReference type="EMBL" id="BAHC01000025">
    <property type="protein sequence ID" value="GAB88491.1"/>
    <property type="molecule type" value="Genomic_DNA"/>
</dbReference>
<dbReference type="PANTHER" id="PTHR19384:SF128">
    <property type="entry name" value="NADPH OXIDOREDUCTASE A"/>
    <property type="match status" value="1"/>
</dbReference>
<dbReference type="FunFam" id="3.40.50.80:FF:000001">
    <property type="entry name" value="NADPH--cytochrome P450 reductase 1"/>
    <property type="match status" value="1"/>
</dbReference>
<dbReference type="GO" id="GO:0019344">
    <property type="term" value="P:cysteine biosynthetic process"/>
    <property type="evidence" value="ECO:0007669"/>
    <property type="project" value="UniProtKB-KW"/>
</dbReference>
<dbReference type="InterPro" id="IPR003097">
    <property type="entry name" value="CysJ-like_FAD-binding"/>
</dbReference>
<dbReference type="GO" id="GO:0005829">
    <property type="term" value="C:cytosol"/>
    <property type="evidence" value="ECO:0007669"/>
    <property type="project" value="TreeGrafter"/>
</dbReference>
<dbReference type="InterPro" id="IPR017938">
    <property type="entry name" value="Riboflavin_synthase-like_b-brl"/>
</dbReference>
<feature type="compositionally biased region" description="Basic residues" evidence="11">
    <location>
        <begin position="28"/>
        <end position="37"/>
    </location>
</feature>
<evidence type="ECO:0000256" key="11">
    <source>
        <dbReference type="SAM" id="MobiDB-lite"/>
    </source>
</evidence>
<comment type="catalytic activity">
    <reaction evidence="10">
        <text>hydrogen sulfide + 3 NADP(+) + 3 H2O = sulfite + 3 NADPH + 4 H(+)</text>
        <dbReference type="Rhea" id="RHEA:13801"/>
        <dbReference type="ChEBI" id="CHEBI:15377"/>
        <dbReference type="ChEBI" id="CHEBI:15378"/>
        <dbReference type="ChEBI" id="CHEBI:17359"/>
        <dbReference type="ChEBI" id="CHEBI:29919"/>
        <dbReference type="ChEBI" id="CHEBI:57783"/>
        <dbReference type="ChEBI" id="CHEBI:58349"/>
        <dbReference type="EC" id="1.8.1.2"/>
    </reaction>
</comment>
<dbReference type="GO" id="GO:0004783">
    <property type="term" value="F:sulfite reductase (NADPH) activity"/>
    <property type="evidence" value="ECO:0007669"/>
    <property type="project" value="UniProtKB-EC"/>
</dbReference>
<dbReference type="InterPro" id="IPR023173">
    <property type="entry name" value="NADPH_Cyt_P450_Rdtase_alpha"/>
</dbReference>
<keyword evidence="5" id="KW-0288">FMN</keyword>
<dbReference type="SUPFAM" id="SSF52343">
    <property type="entry name" value="Ferredoxin reductase-like, C-terminal NADP-linked domain"/>
    <property type="match status" value="1"/>
</dbReference>
<dbReference type="EC" id="1.8.1.2" evidence="3"/>
<protein>
    <recommendedName>
        <fullName evidence="3">assimilatory sulfite reductase (NADPH)</fullName>
        <ecNumber evidence="3">1.8.1.2</ecNumber>
    </recommendedName>
</protein>
<proteinExistence type="predicted"/>
<dbReference type="Pfam" id="PF00175">
    <property type="entry name" value="NAD_binding_1"/>
    <property type="match status" value="1"/>
</dbReference>
<gene>
    <name evidence="13" type="ORF">GORHZ_025_00310</name>
</gene>
<dbReference type="InterPro" id="IPR001709">
    <property type="entry name" value="Flavoprot_Pyr_Nucl_cyt_Rdtase"/>
</dbReference>
<dbReference type="SUPFAM" id="SSF63380">
    <property type="entry name" value="Riboflavin synthase domain-like"/>
    <property type="match status" value="1"/>
</dbReference>
<organism evidence="13 14">
    <name type="scientific">Gordonia rhizosphera NBRC 16068</name>
    <dbReference type="NCBI Taxonomy" id="1108045"/>
    <lineage>
        <taxon>Bacteria</taxon>
        <taxon>Bacillati</taxon>
        <taxon>Actinomycetota</taxon>
        <taxon>Actinomycetes</taxon>
        <taxon>Mycobacteriales</taxon>
        <taxon>Gordoniaceae</taxon>
        <taxon>Gordonia</taxon>
    </lineage>
</organism>
<dbReference type="PRINTS" id="PR00371">
    <property type="entry name" value="FPNCR"/>
</dbReference>
<keyword evidence="4" id="KW-0285">Flavoprotein</keyword>
<keyword evidence="9" id="KW-0198">Cysteine biosynthesis</keyword>
<keyword evidence="7" id="KW-0521">NADP</keyword>
<keyword evidence="6" id="KW-0274">FAD</keyword>
<keyword evidence="9" id="KW-0028">Amino-acid biosynthesis</keyword>
<dbReference type="GO" id="GO:0010181">
    <property type="term" value="F:FMN binding"/>
    <property type="evidence" value="ECO:0007669"/>
    <property type="project" value="TreeGrafter"/>
</dbReference>
<dbReference type="AlphaFoldDB" id="K6W438"/>
<evidence type="ECO:0000259" key="12">
    <source>
        <dbReference type="PROSITE" id="PS51384"/>
    </source>
</evidence>
<dbReference type="eggNOG" id="COG0369">
    <property type="taxonomic scope" value="Bacteria"/>
</dbReference>
<dbReference type="CDD" id="cd06199">
    <property type="entry name" value="SiR"/>
    <property type="match status" value="1"/>
</dbReference>
<keyword evidence="14" id="KW-1185">Reference proteome</keyword>
<comment type="caution">
    <text evidence="13">The sequence shown here is derived from an EMBL/GenBank/DDBJ whole genome shotgun (WGS) entry which is preliminary data.</text>
</comment>
<feature type="region of interest" description="Disordered" evidence="11">
    <location>
        <begin position="1"/>
        <end position="37"/>
    </location>
</feature>
<evidence type="ECO:0000256" key="3">
    <source>
        <dbReference type="ARBA" id="ARBA00012604"/>
    </source>
</evidence>
<comment type="cofactor">
    <cofactor evidence="2">
        <name>FAD</name>
        <dbReference type="ChEBI" id="CHEBI:57692"/>
    </cofactor>
</comment>
<evidence type="ECO:0000256" key="4">
    <source>
        <dbReference type="ARBA" id="ARBA00022630"/>
    </source>
</evidence>
<name>K6W438_9ACTN</name>
<dbReference type="Gene3D" id="3.40.50.80">
    <property type="entry name" value="Nucleotide-binding domain of ferredoxin-NADP reductase (FNR) module"/>
    <property type="match status" value="1"/>
</dbReference>
<evidence type="ECO:0000256" key="2">
    <source>
        <dbReference type="ARBA" id="ARBA00001974"/>
    </source>
</evidence>
<dbReference type="InterPro" id="IPR001433">
    <property type="entry name" value="OxRdtase_FAD/NAD-bd"/>
</dbReference>
<dbReference type="PROSITE" id="PS51384">
    <property type="entry name" value="FAD_FR"/>
    <property type="match status" value="1"/>
</dbReference>
<evidence type="ECO:0000256" key="6">
    <source>
        <dbReference type="ARBA" id="ARBA00022827"/>
    </source>
</evidence>
<feature type="compositionally biased region" description="Low complexity" evidence="11">
    <location>
        <begin position="18"/>
        <end position="27"/>
    </location>
</feature>
<dbReference type="Gene3D" id="1.20.990.10">
    <property type="entry name" value="NADPH-cytochrome p450 Reductase, Chain A, domain 3"/>
    <property type="match status" value="1"/>
</dbReference>
<keyword evidence="8" id="KW-0560">Oxidoreductase</keyword>
<dbReference type="NCBIfam" id="NF004859">
    <property type="entry name" value="PRK06214.1"/>
    <property type="match status" value="1"/>
</dbReference>
<dbReference type="PANTHER" id="PTHR19384">
    <property type="entry name" value="NITRIC OXIDE SYNTHASE-RELATED"/>
    <property type="match status" value="1"/>
</dbReference>
<sequence>MSQTPETLHEPAPDILPARSHATSPSRTARRARSKWTRKNPYPATIVSNVVLSGPASDKEVRHLVVSLGDSGIEYQPGDGIAIAPVNDADLVDRIIARLRVDPETPITDRRSQRTLREALTRQYEISTPSRYLVEYIAARTGDPDLVRLVAEDDREAIESWLRGRDVLDLLDIDPSLAITPEELLGELNPLQHREYSISSSPLAHPGTAHITMATVRYRSGDRDRGGVCSTYLADRCPEGSLVDVFVTPKNSFRLPADDTNVVMIGPGTGVAPFRAFLHERAATNAGGENWLFFGDRHSDHDFLYADEIERFGIEGVLHRVDLAFSRDQDHKVYVQDRMRERGADLFAWLRDGAHVYVCGDANRMAPDVDAALVEIIAEHGAMTIDAAREYVDGLKRDKRYVRDVY</sequence>
<evidence type="ECO:0000256" key="7">
    <source>
        <dbReference type="ARBA" id="ARBA00022857"/>
    </source>
</evidence>
<dbReference type="Proteomes" id="UP000008363">
    <property type="component" value="Unassembled WGS sequence"/>
</dbReference>
<dbReference type="Gene3D" id="2.40.30.10">
    <property type="entry name" value="Translation factors"/>
    <property type="match status" value="1"/>
</dbReference>
<dbReference type="Pfam" id="PF00667">
    <property type="entry name" value="FAD_binding_1"/>
    <property type="match status" value="1"/>
</dbReference>
<accession>K6W438</accession>
<dbReference type="RefSeq" id="WP_006329911.1">
    <property type="nucleotide sequence ID" value="NZ_BAHC01000025.1"/>
</dbReference>
<dbReference type="InterPro" id="IPR039261">
    <property type="entry name" value="FNR_nucleotide-bd"/>
</dbReference>
<evidence type="ECO:0000256" key="5">
    <source>
        <dbReference type="ARBA" id="ARBA00022643"/>
    </source>
</evidence>
<evidence type="ECO:0000313" key="13">
    <source>
        <dbReference type="EMBL" id="GAB88491.1"/>
    </source>
</evidence>
<evidence type="ECO:0000256" key="8">
    <source>
        <dbReference type="ARBA" id="ARBA00023002"/>
    </source>
</evidence>
<evidence type="ECO:0000256" key="1">
    <source>
        <dbReference type="ARBA" id="ARBA00001917"/>
    </source>
</evidence>
<evidence type="ECO:0000256" key="10">
    <source>
        <dbReference type="ARBA" id="ARBA00052219"/>
    </source>
</evidence>
<evidence type="ECO:0000256" key="9">
    <source>
        <dbReference type="ARBA" id="ARBA00023192"/>
    </source>
</evidence>
<evidence type="ECO:0000313" key="14">
    <source>
        <dbReference type="Proteomes" id="UP000008363"/>
    </source>
</evidence>